<dbReference type="AlphaFoldDB" id="A0A0R1K816"/>
<protein>
    <recommendedName>
        <fullName evidence="3">HTH cro/C1-type domain-containing protein</fullName>
    </recommendedName>
</protein>
<dbReference type="PATRIC" id="fig|1423775.4.peg.627"/>
<organism evidence="1 2">
    <name type="scientific">Companilactobacillus nodensis DSM 19682 = JCM 14932 = NBRC 107160</name>
    <dbReference type="NCBI Taxonomy" id="1423775"/>
    <lineage>
        <taxon>Bacteria</taxon>
        <taxon>Bacillati</taxon>
        <taxon>Bacillota</taxon>
        <taxon>Bacilli</taxon>
        <taxon>Lactobacillales</taxon>
        <taxon>Lactobacillaceae</taxon>
        <taxon>Companilactobacillus</taxon>
    </lineage>
</organism>
<evidence type="ECO:0000313" key="1">
    <source>
        <dbReference type="EMBL" id="KRK79483.1"/>
    </source>
</evidence>
<dbReference type="GO" id="GO:0003677">
    <property type="term" value="F:DNA binding"/>
    <property type="evidence" value="ECO:0007669"/>
    <property type="project" value="InterPro"/>
</dbReference>
<dbReference type="Proteomes" id="UP000051248">
    <property type="component" value="Unassembled WGS sequence"/>
</dbReference>
<reference evidence="1 2" key="1">
    <citation type="journal article" date="2015" name="Genome Announc.">
        <title>Expanding the biotechnology potential of lactobacilli through comparative genomics of 213 strains and associated genera.</title>
        <authorList>
            <person name="Sun Z."/>
            <person name="Harris H.M."/>
            <person name="McCann A."/>
            <person name="Guo C."/>
            <person name="Argimon S."/>
            <person name="Zhang W."/>
            <person name="Yang X."/>
            <person name="Jeffery I.B."/>
            <person name="Cooney J.C."/>
            <person name="Kagawa T.F."/>
            <person name="Liu W."/>
            <person name="Song Y."/>
            <person name="Salvetti E."/>
            <person name="Wrobel A."/>
            <person name="Rasinkangas P."/>
            <person name="Parkhill J."/>
            <person name="Rea M.C."/>
            <person name="O'Sullivan O."/>
            <person name="Ritari J."/>
            <person name="Douillard F.P."/>
            <person name="Paul Ross R."/>
            <person name="Yang R."/>
            <person name="Briner A.E."/>
            <person name="Felis G.E."/>
            <person name="de Vos W.M."/>
            <person name="Barrangou R."/>
            <person name="Klaenhammer T.R."/>
            <person name="Caufield P.W."/>
            <person name="Cui Y."/>
            <person name="Zhang H."/>
            <person name="O'Toole P.W."/>
        </authorList>
    </citation>
    <scope>NUCLEOTIDE SEQUENCE [LARGE SCALE GENOMIC DNA]</scope>
    <source>
        <strain evidence="1 2">DSM 19682</strain>
    </source>
</reference>
<evidence type="ECO:0000313" key="2">
    <source>
        <dbReference type="Proteomes" id="UP000051248"/>
    </source>
</evidence>
<dbReference type="SUPFAM" id="SSF47413">
    <property type="entry name" value="lambda repressor-like DNA-binding domains"/>
    <property type="match status" value="1"/>
</dbReference>
<gene>
    <name evidence="1" type="ORF">FD03_GL000615</name>
</gene>
<comment type="caution">
    <text evidence="1">The sequence shown here is derived from an EMBL/GenBank/DDBJ whole genome shotgun (WGS) entry which is preliminary data.</text>
</comment>
<dbReference type="EMBL" id="AZDZ01000014">
    <property type="protein sequence ID" value="KRK79483.1"/>
    <property type="molecule type" value="Genomic_DNA"/>
</dbReference>
<dbReference type="STRING" id="1423775.FD03_GL000615"/>
<accession>A0A0R1K816</accession>
<evidence type="ECO:0008006" key="3">
    <source>
        <dbReference type="Google" id="ProtNLM"/>
    </source>
</evidence>
<name>A0A0R1K816_9LACO</name>
<dbReference type="Gene3D" id="1.10.260.40">
    <property type="entry name" value="lambda repressor-like DNA-binding domains"/>
    <property type="match status" value="1"/>
</dbReference>
<keyword evidence="2" id="KW-1185">Reference proteome</keyword>
<sequence length="97" mass="11074">MDFGISFAEDTPKNKIEDLLKERHISKAKLAKDLNVTVDQIDMEISKRQLGKDGLLANKLADYFGVTKSVLYKTSTVINKENRVFKFGKPEKISFHK</sequence>
<proteinExistence type="predicted"/>
<dbReference type="InterPro" id="IPR010982">
    <property type="entry name" value="Lambda_DNA-bd_dom_sf"/>
</dbReference>